<accession>A0ACA9PI56</accession>
<proteinExistence type="predicted"/>
<feature type="non-terminal residue" evidence="1">
    <location>
        <position position="1"/>
    </location>
</feature>
<name>A0ACA9PI56_9GLOM</name>
<comment type="caution">
    <text evidence="1">The sequence shown here is derived from an EMBL/GenBank/DDBJ whole genome shotgun (WGS) entry which is preliminary data.</text>
</comment>
<protein>
    <submittedName>
        <fullName evidence="1">5018_t:CDS:1</fullName>
    </submittedName>
</protein>
<feature type="non-terminal residue" evidence="1">
    <location>
        <position position="58"/>
    </location>
</feature>
<evidence type="ECO:0000313" key="1">
    <source>
        <dbReference type="EMBL" id="CAG8710665.1"/>
    </source>
</evidence>
<dbReference type="EMBL" id="CAJVPM010043008">
    <property type="protein sequence ID" value="CAG8710665.1"/>
    <property type="molecule type" value="Genomic_DNA"/>
</dbReference>
<evidence type="ECO:0000313" key="2">
    <source>
        <dbReference type="Proteomes" id="UP000789860"/>
    </source>
</evidence>
<dbReference type="Proteomes" id="UP000789860">
    <property type="component" value="Unassembled WGS sequence"/>
</dbReference>
<sequence length="58" mass="5789">AQSANPPAATPSTVSINQCIKDNGCANSDLACRAKCAGVPNPSPGDIQDTDSCISLCP</sequence>
<organism evidence="1 2">
    <name type="scientific">Scutellospora calospora</name>
    <dbReference type="NCBI Taxonomy" id="85575"/>
    <lineage>
        <taxon>Eukaryota</taxon>
        <taxon>Fungi</taxon>
        <taxon>Fungi incertae sedis</taxon>
        <taxon>Mucoromycota</taxon>
        <taxon>Glomeromycotina</taxon>
        <taxon>Glomeromycetes</taxon>
        <taxon>Diversisporales</taxon>
        <taxon>Gigasporaceae</taxon>
        <taxon>Scutellospora</taxon>
    </lineage>
</organism>
<gene>
    <name evidence="1" type="ORF">SCALOS_LOCUS10856</name>
</gene>
<keyword evidence="2" id="KW-1185">Reference proteome</keyword>
<reference evidence="1" key="1">
    <citation type="submission" date="2021-06" db="EMBL/GenBank/DDBJ databases">
        <authorList>
            <person name="Kallberg Y."/>
            <person name="Tangrot J."/>
            <person name="Rosling A."/>
        </authorList>
    </citation>
    <scope>NUCLEOTIDE SEQUENCE</scope>
    <source>
        <strain evidence="1">AU212A</strain>
    </source>
</reference>